<organism evidence="1 2">
    <name type="scientific">Phytophthora boehmeriae</name>
    <dbReference type="NCBI Taxonomy" id="109152"/>
    <lineage>
        <taxon>Eukaryota</taxon>
        <taxon>Sar</taxon>
        <taxon>Stramenopiles</taxon>
        <taxon>Oomycota</taxon>
        <taxon>Peronosporomycetes</taxon>
        <taxon>Peronosporales</taxon>
        <taxon>Peronosporaceae</taxon>
        <taxon>Phytophthora</taxon>
    </lineage>
</organism>
<keyword evidence="2" id="KW-1185">Reference proteome</keyword>
<gene>
    <name evidence="1" type="ORF">PHYBOEH_009001</name>
</gene>
<dbReference type="EMBL" id="JAGDFL010000547">
    <property type="protein sequence ID" value="KAG7385519.1"/>
    <property type="molecule type" value="Genomic_DNA"/>
</dbReference>
<evidence type="ECO:0000313" key="1">
    <source>
        <dbReference type="EMBL" id="KAG7385519.1"/>
    </source>
</evidence>
<dbReference type="Proteomes" id="UP000693981">
    <property type="component" value="Unassembled WGS sequence"/>
</dbReference>
<accession>A0A8T1VZZ0</accession>
<comment type="caution">
    <text evidence="1">The sequence shown here is derived from an EMBL/GenBank/DDBJ whole genome shotgun (WGS) entry which is preliminary data.</text>
</comment>
<dbReference type="AlphaFoldDB" id="A0A8T1VZZ0"/>
<protein>
    <submittedName>
        <fullName evidence="1">Uncharacterized protein</fullName>
    </submittedName>
</protein>
<name>A0A8T1VZZ0_9STRA</name>
<proteinExistence type="predicted"/>
<reference evidence="1" key="1">
    <citation type="submission" date="2021-02" db="EMBL/GenBank/DDBJ databases">
        <authorList>
            <person name="Palmer J.M."/>
        </authorList>
    </citation>
    <scope>NUCLEOTIDE SEQUENCE</scope>
    <source>
        <strain evidence="1">SCRP23</strain>
    </source>
</reference>
<evidence type="ECO:0000313" key="2">
    <source>
        <dbReference type="Proteomes" id="UP000693981"/>
    </source>
</evidence>
<sequence>MTLLCLAIEMPFTNFHRQAQAPSNLLDQRPTMAKFVYFASLLVAVAFQMAHASPDAAEQVTTETDVATDDSKNNGTYYVLEERCCLNMI</sequence>